<feature type="compositionally biased region" description="Low complexity" evidence="1">
    <location>
        <begin position="179"/>
        <end position="204"/>
    </location>
</feature>
<feature type="signal peptide" evidence="2">
    <location>
        <begin position="1"/>
        <end position="23"/>
    </location>
</feature>
<comment type="caution">
    <text evidence="3">The sequence shown here is derived from an EMBL/GenBank/DDBJ whole genome shotgun (WGS) entry which is preliminary data.</text>
</comment>
<evidence type="ECO:0000256" key="2">
    <source>
        <dbReference type="SAM" id="SignalP"/>
    </source>
</evidence>
<feature type="chain" id="PRO_5040836027" evidence="2">
    <location>
        <begin position="24"/>
        <end position="278"/>
    </location>
</feature>
<keyword evidence="2" id="KW-0732">Signal</keyword>
<gene>
    <name evidence="3" type="ORF">OD750_000740</name>
</gene>
<accession>A0A9X4BG55</accession>
<protein>
    <submittedName>
        <fullName evidence="3">Uncharacterized protein</fullName>
    </submittedName>
</protein>
<feature type="compositionally biased region" description="Basic and acidic residues" evidence="1">
    <location>
        <begin position="168"/>
        <end position="178"/>
    </location>
</feature>
<evidence type="ECO:0000256" key="1">
    <source>
        <dbReference type="SAM" id="MobiDB-lite"/>
    </source>
</evidence>
<keyword evidence="4" id="KW-1185">Reference proteome</keyword>
<feature type="region of interest" description="Disordered" evidence="1">
    <location>
        <begin position="254"/>
        <end position="278"/>
    </location>
</feature>
<dbReference type="RefSeq" id="WP_263544484.1">
    <property type="nucleotide sequence ID" value="NZ_JAOVZO020000001.1"/>
</dbReference>
<proteinExistence type="predicted"/>
<reference evidence="3" key="1">
    <citation type="submission" date="2023-02" db="EMBL/GenBank/DDBJ databases">
        <title>Tahibacter soli sp. nov. isolated from soil.</title>
        <authorList>
            <person name="Baek J.H."/>
            <person name="Lee J.K."/>
            <person name="Choi D.G."/>
            <person name="Jeon C.O."/>
        </authorList>
    </citation>
    <scope>NUCLEOTIDE SEQUENCE</scope>
    <source>
        <strain evidence="3">BL</strain>
    </source>
</reference>
<evidence type="ECO:0000313" key="3">
    <source>
        <dbReference type="EMBL" id="MDC8011066.1"/>
    </source>
</evidence>
<dbReference type="AlphaFoldDB" id="A0A9X4BG55"/>
<organism evidence="3 4">
    <name type="scientific">Tahibacter soli</name>
    <dbReference type="NCBI Taxonomy" id="2983605"/>
    <lineage>
        <taxon>Bacteria</taxon>
        <taxon>Pseudomonadati</taxon>
        <taxon>Pseudomonadota</taxon>
        <taxon>Gammaproteobacteria</taxon>
        <taxon>Lysobacterales</taxon>
        <taxon>Rhodanobacteraceae</taxon>
        <taxon>Tahibacter</taxon>
    </lineage>
</organism>
<dbReference type="EMBL" id="JAOVZO020000001">
    <property type="protein sequence ID" value="MDC8011066.1"/>
    <property type="molecule type" value="Genomic_DNA"/>
</dbReference>
<feature type="region of interest" description="Disordered" evidence="1">
    <location>
        <begin position="168"/>
        <end position="230"/>
    </location>
</feature>
<name>A0A9X4BG55_9GAMM</name>
<sequence>MKARTLLSALASLAIAASTAAQAGSLVDISVVDRDTGTTLPQYPQRGQYYVAGTPGHRYAVRIVNRSAQRVLAVLSVDGVNAISGQTANPNQSGYVLGPYESTEVAGWRKDMSEIAAFEFTELSDSYAARTGRPDNVGVIGVAVFRERYVPPPRPIYRDRIADDKLGAARESEGRRAEAPAASTAQAAPRGGAADAAKRAPAPAVEESLGTGHGQRESSYASYTTFERESSRPNEVVSVWYDSWRNLAARGIVPRHPRPVPDEPQAFPAGFVADPPRR</sequence>
<dbReference type="Proteomes" id="UP001139971">
    <property type="component" value="Unassembled WGS sequence"/>
</dbReference>
<evidence type="ECO:0000313" key="4">
    <source>
        <dbReference type="Proteomes" id="UP001139971"/>
    </source>
</evidence>